<evidence type="ECO:0000313" key="2">
    <source>
        <dbReference type="Proteomes" id="UP000681075"/>
    </source>
</evidence>
<dbReference type="EMBL" id="BOPV01000001">
    <property type="protein sequence ID" value="GIL40690.1"/>
    <property type="molecule type" value="Genomic_DNA"/>
</dbReference>
<gene>
    <name evidence="1" type="ORF">TMPK1_29270</name>
</gene>
<sequence>MNQAAARFDNDSQRLGVALSIIETMLRAVGTASSTKELKDAEPMKRARAFLQGEMSR</sequence>
<dbReference type="Proteomes" id="UP000681075">
    <property type="component" value="Unassembled WGS sequence"/>
</dbReference>
<keyword evidence="2" id="KW-1185">Reference proteome</keyword>
<reference evidence="1" key="1">
    <citation type="submission" date="2021-02" db="EMBL/GenBank/DDBJ databases">
        <title>Genome sequence of Rhodospirillales sp. strain TMPK1 isolated from soil.</title>
        <authorList>
            <person name="Nakai R."/>
            <person name="Kusada H."/>
            <person name="Tamaki H."/>
        </authorList>
    </citation>
    <scope>NUCLEOTIDE SEQUENCE</scope>
    <source>
        <strain evidence="1">TMPK1</strain>
    </source>
</reference>
<accession>A0A8S8XIV9</accession>
<name>A0A8S8XIV9_9PROT</name>
<proteinExistence type="predicted"/>
<organism evidence="1 2">
    <name type="scientific">Roseiterribacter gracilis</name>
    <dbReference type="NCBI Taxonomy" id="2812848"/>
    <lineage>
        <taxon>Bacteria</taxon>
        <taxon>Pseudomonadati</taxon>
        <taxon>Pseudomonadota</taxon>
        <taxon>Alphaproteobacteria</taxon>
        <taxon>Rhodospirillales</taxon>
        <taxon>Roseiterribacteraceae</taxon>
        <taxon>Roseiterribacter</taxon>
    </lineage>
</organism>
<dbReference type="RefSeq" id="WP_420243860.1">
    <property type="nucleotide sequence ID" value="NZ_BOPV01000001.1"/>
</dbReference>
<dbReference type="AlphaFoldDB" id="A0A8S8XIV9"/>
<protein>
    <submittedName>
        <fullName evidence="1">Uncharacterized protein</fullName>
    </submittedName>
</protein>
<evidence type="ECO:0000313" key="1">
    <source>
        <dbReference type="EMBL" id="GIL40690.1"/>
    </source>
</evidence>
<comment type="caution">
    <text evidence="1">The sequence shown here is derived from an EMBL/GenBank/DDBJ whole genome shotgun (WGS) entry which is preliminary data.</text>
</comment>